<evidence type="ECO:0000313" key="1">
    <source>
        <dbReference type="EMBL" id="KAI3667482.1"/>
    </source>
</evidence>
<dbReference type="EMBL" id="CM042063">
    <property type="protein sequence ID" value="KAI3667482.1"/>
    <property type="molecule type" value="Genomic_DNA"/>
</dbReference>
<organism evidence="1 2">
    <name type="scientific">Arctium lappa</name>
    <name type="common">Greater burdock</name>
    <name type="synonym">Lappa major</name>
    <dbReference type="NCBI Taxonomy" id="4217"/>
    <lineage>
        <taxon>Eukaryota</taxon>
        <taxon>Viridiplantae</taxon>
        <taxon>Streptophyta</taxon>
        <taxon>Embryophyta</taxon>
        <taxon>Tracheophyta</taxon>
        <taxon>Spermatophyta</taxon>
        <taxon>Magnoliopsida</taxon>
        <taxon>eudicotyledons</taxon>
        <taxon>Gunneridae</taxon>
        <taxon>Pentapetalae</taxon>
        <taxon>asterids</taxon>
        <taxon>campanulids</taxon>
        <taxon>Asterales</taxon>
        <taxon>Asteraceae</taxon>
        <taxon>Carduoideae</taxon>
        <taxon>Cardueae</taxon>
        <taxon>Arctiinae</taxon>
        <taxon>Arctium</taxon>
    </lineage>
</organism>
<sequence length="126" mass="14427">MVDLKVGQSEAGEKMKTRLYFTTWWCLNVVYSYYNKKVLNAFPFPWLASTLSLGAGTMGEEQDPQRLKKIATAGYDKDNDYWSNVLIPPQIASRSDVTSFVPLLSLNHFISYFTLTFPAFWLLVIV</sequence>
<dbReference type="Proteomes" id="UP001055879">
    <property type="component" value="Linkage Group LG17"/>
</dbReference>
<accession>A0ACB8XIS4</accession>
<keyword evidence="2" id="KW-1185">Reference proteome</keyword>
<gene>
    <name evidence="1" type="ORF">L6452_42545</name>
</gene>
<name>A0ACB8XIS4_ARCLA</name>
<comment type="caution">
    <text evidence="1">The sequence shown here is derived from an EMBL/GenBank/DDBJ whole genome shotgun (WGS) entry which is preliminary data.</text>
</comment>
<reference evidence="1 2" key="2">
    <citation type="journal article" date="2022" name="Mol. Ecol. Resour.">
        <title>The genomes of chicory, endive, great burdock and yacon provide insights into Asteraceae paleo-polyploidization history and plant inulin production.</title>
        <authorList>
            <person name="Fan W."/>
            <person name="Wang S."/>
            <person name="Wang H."/>
            <person name="Wang A."/>
            <person name="Jiang F."/>
            <person name="Liu H."/>
            <person name="Zhao H."/>
            <person name="Xu D."/>
            <person name="Zhang Y."/>
        </authorList>
    </citation>
    <scope>NUCLEOTIDE SEQUENCE [LARGE SCALE GENOMIC DNA]</scope>
    <source>
        <strain evidence="2">cv. Niubang</strain>
    </source>
</reference>
<reference evidence="2" key="1">
    <citation type="journal article" date="2022" name="Mol. Ecol. Resour.">
        <title>The genomes of chicory, endive, great burdock and yacon provide insights into Asteraceae palaeo-polyploidization history and plant inulin production.</title>
        <authorList>
            <person name="Fan W."/>
            <person name="Wang S."/>
            <person name="Wang H."/>
            <person name="Wang A."/>
            <person name="Jiang F."/>
            <person name="Liu H."/>
            <person name="Zhao H."/>
            <person name="Xu D."/>
            <person name="Zhang Y."/>
        </authorList>
    </citation>
    <scope>NUCLEOTIDE SEQUENCE [LARGE SCALE GENOMIC DNA]</scope>
    <source>
        <strain evidence="2">cv. Niubang</strain>
    </source>
</reference>
<evidence type="ECO:0000313" key="2">
    <source>
        <dbReference type="Proteomes" id="UP001055879"/>
    </source>
</evidence>
<proteinExistence type="predicted"/>
<protein>
    <submittedName>
        <fullName evidence="1">Uncharacterized protein</fullName>
    </submittedName>
</protein>